<dbReference type="PANTHER" id="PTHR47505:SF1">
    <property type="entry name" value="DNA UTILIZATION PROTEIN YHGH"/>
    <property type="match status" value="1"/>
</dbReference>
<dbReference type="InterPro" id="IPR000836">
    <property type="entry name" value="PRTase_dom"/>
</dbReference>
<dbReference type="AlphaFoldDB" id="A0A9E2KAU3"/>
<reference evidence="2" key="2">
    <citation type="submission" date="2021-04" db="EMBL/GenBank/DDBJ databases">
        <authorList>
            <person name="Gilroy R."/>
        </authorList>
    </citation>
    <scope>NUCLEOTIDE SEQUENCE</scope>
    <source>
        <strain evidence="2">B5-657</strain>
    </source>
</reference>
<dbReference type="SUPFAM" id="SSF53271">
    <property type="entry name" value="PRTase-like"/>
    <property type="match status" value="1"/>
</dbReference>
<protein>
    <recommendedName>
        <fullName evidence="4">ComF family protein</fullName>
    </recommendedName>
</protein>
<sequence>LCYDKFHAEKAELLGEDQVLQVDICNELDEALDILEDRPRQIIALFPYTSEYRKAILRWKYRGVRKYAKGFAQLLVNEQKVFDKVSVDSIIPVPLAPSRMRKRGFNQALDLAREISKLSNIPVWDCLKRVRDTKPQAACSREERYSNIQGSITFLTEKCNQDAHYVVMIDDIYTTGSTIKECIKVLRKQYAFRNAKIVAVVVGKGDF</sequence>
<evidence type="ECO:0008006" key="4">
    <source>
        <dbReference type="Google" id="ProtNLM"/>
    </source>
</evidence>
<evidence type="ECO:0000313" key="2">
    <source>
        <dbReference type="EMBL" id="MBU3803399.1"/>
    </source>
</evidence>
<dbReference type="Proteomes" id="UP000824229">
    <property type="component" value="Unassembled WGS sequence"/>
</dbReference>
<accession>A0A9E2KAU3</accession>
<evidence type="ECO:0000256" key="1">
    <source>
        <dbReference type="ARBA" id="ARBA00008007"/>
    </source>
</evidence>
<evidence type="ECO:0000313" key="3">
    <source>
        <dbReference type="Proteomes" id="UP000824229"/>
    </source>
</evidence>
<dbReference type="InterPro" id="IPR051910">
    <property type="entry name" value="ComF/GntX_DNA_util-trans"/>
</dbReference>
<dbReference type="Gene3D" id="3.40.50.2020">
    <property type="match status" value="1"/>
</dbReference>
<name>A0A9E2KAU3_9FIRM</name>
<dbReference type="EMBL" id="JAHLFQ010000023">
    <property type="protein sequence ID" value="MBU3803399.1"/>
    <property type="molecule type" value="Genomic_DNA"/>
</dbReference>
<comment type="similarity">
    <text evidence="1">Belongs to the ComF/GntX family.</text>
</comment>
<dbReference type="PANTHER" id="PTHR47505">
    <property type="entry name" value="DNA UTILIZATION PROTEIN YHGH"/>
    <property type="match status" value="1"/>
</dbReference>
<dbReference type="InterPro" id="IPR029057">
    <property type="entry name" value="PRTase-like"/>
</dbReference>
<proteinExistence type="inferred from homology"/>
<feature type="non-terminal residue" evidence="2">
    <location>
        <position position="1"/>
    </location>
</feature>
<reference evidence="2" key="1">
    <citation type="journal article" date="2021" name="PeerJ">
        <title>Extensive microbial diversity within the chicken gut microbiome revealed by metagenomics and culture.</title>
        <authorList>
            <person name="Gilroy R."/>
            <person name="Ravi A."/>
            <person name="Getino M."/>
            <person name="Pursley I."/>
            <person name="Horton D.L."/>
            <person name="Alikhan N.F."/>
            <person name="Baker D."/>
            <person name="Gharbi K."/>
            <person name="Hall N."/>
            <person name="Watson M."/>
            <person name="Adriaenssens E.M."/>
            <person name="Foster-Nyarko E."/>
            <person name="Jarju S."/>
            <person name="Secka A."/>
            <person name="Antonio M."/>
            <person name="Oren A."/>
            <person name="Chaudhuri R.R."/>
            <person name="La Ragione R."/>
            <person name="Hildebrand F."/>
            <person name="Pallen M.J."/>
        </authorList>
    </citation>
    <scope>NUCLEOTIDE SEQUENCE</scope>
    <source>
        <strain evidence="2">B5-657</strain>
    </source>
</reference>
<gene>
    <name evidence="2" type="ORF">H9872_01380</name>
</gene>
<comment type="caution">
    <text evidence="2">The sequence shown here is derived from an EMBL/GenBank/DDBJ whole genome shotgun (WGS) entry which is preliminary data.</text>
</comment>
<organism evidence="2 3">
    <name type="scientific">Candidatus Cellulosilyticum pullistercoris</name>
    <dbReference type="NCBI Taxonomy" id="2838521"/>
    <lineage>
        <taxon>Bacteria</taxon>
        <taxon>Bacillati</taxon>
        <taxon>Bacillota</taxon>
        <taxon>Clostridia</taxon>
        <taxon>Lachnospirales</taxon>
        <taxon>Cellulosilyticaceae</taxon>
        <taxon>Cellulosilyticum</taxon>
    </lineage>
</organism>
<dbReference type="CDD" id="cd06223">
    <property type="entry name" value="PRTases_typeI"/>
    <property type="match status" value="1"/>
</dbReference>